<dbReference type="Gene3D" id="3.30.200.20">
    <property type="entry name" value="Phosphorylase Kinase, domain 1"/>
    <property type="match status" value="1"/>
</dbReference>
<gene>
    <name evidence="2" type="ORF">RclHR1_16900001</name>
</gene>
<keyword evidence="3" id="KW-1185">Reference proteome</keyword>
<dbReference type="InterPro" id="IPR011009">
    <property type="entry name" value="Kinase-like_dom_sf"/>
</dbReference>
<dbReference type="Proteomes" id="UP000247702">
    <property type="component" value="Unassembled WGS sequence"/>
</dbReference>
<evidence type="ECO:0000313" key="2">
    <source>
        <dbReference type="EMBL" id="GBB90040.1"/>
    </source>
</evidence>
<protein>
    <recommendedName>
        <fullName evidence="1">Protein kinase domain-containing protein</fullName>
    </recommendedName>
</protein>
<dbReference type="InterPro" id="IPR000719">
    <property type="entry name" value="Prot_kinase_dom"/>
</dbReference>
<dbReference type="GO" id="GO:0005524">
    <property type="term" value="F:ATP binding"/>
    <property type="evidence" value="ECO:0007669"/>
    <property type="project" value="InterPro"/>
</dbReference>
<accession>A0A2Z6QIV9</accession>
<proteinExistence type="predicted"/>
<comment type="caution">
    <text evidence="2">The sequence shown here is derived from an EMBL/GenBank/DDBJ whole genome shotgun (WGS) entry which is preliminary data.</text>
</comment>
<name>A0A2Z6QIV9_9GLOM</name>
<feature type="domain" description="Protein kinase" evidence="1">
    <location>
        <begin position="1622"/>
        <end position="1681"/>
    </location>
</feature>
<dbReference type="PROSITE" id="PS50011">
    <property type="entry name" value="PROTEIN_KINASE_DOM"/>
    <property type="match status" value="1"/>
</dbReference>
<dbReference type="SUPFAM" id="SSF56112">
    <property type="entry name" value="Protein kinase-like (PK-like)"/>
    <property type="match status" value="1"/>
</dbReference>
<evidence type="ECO:0000259" key="1">
    <source>
        <dbReference type="PROSITE" id="PS50011"/>
    </source>
</evidence>
<reference evidence="2 3" key="1">
    <citation type="submission" date="2017-11" db="EMBL/GenBank/DDBJ databases">
        <title>The genome of Rhizophagus clarus HR1 reveals common genetic basis of auxotrophy among arbuscular mycorrhizal fungi.</title>
        <authorList>
            <person name="Kobayashi Y."/>
        </authorList>
    </citation>
    <scope>NUCLEOTIDE SEQUENCE [LARGE SCALE GENOMIC DNA]</scope>
    <source>
        <strain evidence="2 3">HR1</strain>
    </source>
</reference>
<dbReference type="GO" id="GO:0004672">
    <property type="term" value="F:protein kinase activity"/>
    <property type="evidence" value="ECO:0007669"/>
    <property type="project" value="InterPro"/>
</dbReference>
<organism evidence="2 3">
    <name type="scientific">Rhizophagus clarus</name>
    <dbReference type="NCBI Taxonomy" id="94130"/>
    <lineage>
        <taxon>Eukaryota</taxon>
        <taxon>Fungi</taxon>
        <taxon>Fungi incertae sedis</taxon>
        <taxon>Mucoromycota</taxon>
        <taxon>Glomeromycotina</taxon>
        <taxon>Glomeromycetes</taxon>
        <taxon>Glomerales</taxon>
        <taxon>Glomeraceae</taxon>
        <taxon>Rhizophagus</taxon>
    </lineage>
</organism>
<evidence type="ECO:0000313" key="3">
    <source>
        <dbReference type="Proteomes" id="UP000247702"/>
    </source>
</evidence>
<sequence length="1681" mass="197806">MSFQNNVDYLKYLKNNLKNRTSGNEEIDNFIQKMQLKIEHYDNIVFEWLPYNQFYEIKETGRNEFTTIYSVIWRDGPLCWDEQNNNYVRVPNKKVALKRFHNQQNPISLLINEAKKYSIKRCGHKNNEIYGISQNPNTYDYILVLNNSINLVKWMSGNKKIDDFIQEIQLKMNRRNDTIFEWIPYDQFNEIKEIGKNDFITMYSAIWKNGPLYYVDQYNIYARDLNKEITLKCLYNSHNAIDEVLNEARTYLNFLKVHGITQDPNTDNFILVFNSISGNAKIDNFIQEMQLTTTYRYDDIVIEWIPYTQFDKIKETGKNGIMTVYSAVWKDGLLRCSHKQWGNAKKYLSDRKFFEPCGISQDPYTNDLILVQNNITWISGNKRIDEFIQEMQLNTSGNDIIFEWVPYTQFDKFKETGRNGSMTAYSAIWKDGPLRYSYWGGNVREEPNKEVTLKCLHNSKNPVEFIMDEAKIYLSNKNIFEPCGISQDPYTNNFILIQKNITWISENERINDFIQEMQLNIKSYNKGHIIFEWIPYTQFDKIKETSKNDSMTVYSAIWKDGPLYCRYSHNIRNVPNKEVTLKCLHNSQNPIEFVINEAKKYLSNKIIIEPCGISQNPCTNDFVLVQNNITWISGNKEIDDFIHEMQLNTKSYDIIFEWIPYTQFDIVKKTGENESMIAYSAIWKDGPLYCIYSHNIRNVPNKEVTLKCLHNSQNPIEFVINEAKKYLSNKGVFEPCGISQNSCTNDFILVQNNITWISGNKEIDDFIHEMQLNTKSYDIIFEWIPYTQFDIVKKTGENESMIAYSAIWKDGPLYYDYYQNNTRKYSNKEVTLKCIHNSQNPIEFVINEAKKYLSNKKIFELCGISQNPYTNEFILVQNNIRWISENEEINDCIQEMQLNTSKYDKMIFEWIPYTQFDKIKETGKNESMTAYSAIWKDGPLHYIDHSPWNFSRKDSNKEVTLKCIHNSQDVIELAKKYISNRKIFEPYGISQNPHTNEFILVQNDITWIKTGKNESMTAYSAIWKDGPLHYIDHPPWNFSRKDSNKEVTLKCIHNSQNHIEFVIDKAKKYLSNKKIFELYGISQNPYTNEFIFVQNNIIWMNGNKRIDDFIQDMQSNTESGNIIFEWIPYTQFDKVEKIDKKGLITYSAIWKDGPLYYKYLQGNAREESNKEITLKFLHNLQDPIGFAINEAKKYLSNEKIFKLYGISQNPYTNEFILVHPRISGNKRIDDFIQDMQSNTKYGDIIFEWVPYIQFDKIEEMDKNGSITTYSAIWKDGPLYYKYSRDDTRIDSNKEVTLKYLHNSQNRVERVINEVKKYLSKKFSGDAIFALCGISQNPYTNEFILVQNNIIWISGNEEIDDFVQEMQLNTKYSDIIFEWIPYNQFNKIKEIGKGGFVTIFSAVWKNGPIKKQQNGNYTRDSNSKVILKCLDSSQNPIADIINKAGKYFNKGFCGKVFKLFGISQNPVTNDFILVQNNDNITWTSGNEKIDDFIQKMQTETNGKDDLTTDYSAIWKDGPIEYKDELKKYSRWPNKIVVLKCIHNSQNHIEFVINEAEKYAIKEFYRKIFISYGISQNPYTNDFILVQNNSIAWTSGNEKIDDFIQKVQAETNDTLFEWIPYNQFNKIKKIGKGGFATIYTAIWRNGPLKEQRNGNYTRSENEKVALKCLDNSQNLTNELLNEV</sequence>
<dbReference type="EMBL" id="BEXD01000769">
    <property type="protein sequence ID" value="GBB90040.1"/>
    <property type="molecule type" value="Genomic_DNA"/>
</dbReference>